<dbReference type="AlphaFoldDB" id="A0A1D1UG76"/>
<evidence type="ECO:0000259" key="5">
    <source>
        <dbReference type="Pfam" id="PF24842"/>
    </source>
</evidence>
<dbReference type="Pfam" id="PF24842">
    <property type="entry name" value="UFD1_N2"/>
    <property type="match status" value="1"/>
</dbReference>
<gene>
    <name evidence="6" type="primary">RvY_01304</name>
    <name evidence="6" type="synonym">RvY_01304.1</name>
    <name evidence="6" type="ORF">RvY_01304-1</name>
</gene>
<dbReference type="GO" id="GO:0031593">
    <property type="term" value="F:polyubiquitin modification-dependent protein binding"/>
    <property type="evidence" value="ECO:0007669"/>
    <property type="project" value="TreeGrafter"/>
</dbReference>
<reference evidence="6 7" key="1">
    <citation type="journal article" date="2016" name="Nat. Commun.">
        <title>Extremotolerant tardigrade genome and improved radiotolerance of human cultured cells by tardigrade-unique protein.</title>
        <authorList>
            <person name="Hashimoto T."/>
            <person name="Horikawa D.D."/>
            <person name="Saito Y."/>
            <person name="Kuwahara H."/>
            <person name="Kozuka-Hata H."/>
            <person name="Shin-I T."/>
            <person name="Minakuchi Y."/>
            <person name="Ohishi K."/>
            <person name="Motoyama A."/>
            <person name="Aizu T."/>
            <person name="Enomoto A."/>
            <person name="Kondo K."/>
            <person name="Tanaka S."/>
            <person name="Hara Y."/>
            <person name="Koshikawa S."/>
            <person name="Sagara H."/>
            <person name="Miura T."/>
            <person name="Yokobori S."/>
            <person name="Miyagawa K."/>
            <person name="Suzuki Y."/>
            <person name="Kubo T."/>
            <person name="Oyama M."/>
            <person name="Kohara Y."/>
            <person name="Fujiyama A."/>
            <person name="Arakawa K."/>
            <person name="Katayama T."/>
            <person name="Toyoda A."/>
            <person name="Kunieda T."/>
        </authorList>
    </citation>
    <scope>NUCLEOTIDE SEQUENCE [LARGE SCALE GENOMIC DNA]</scope>
    <source>
        <strain evidence="6 7">YOKOZUNA-1</strain>
    </source>
</reference>
<dbReference type="GO" id="GO:0034098">
    <property type="term" value="C:VCP-NPL4-UFD1 AAA ATPase complex"/>
    <property type="evidence" value="ECO:0007669"/>
    <property type="project" value="TreeGrafter"/>
</dbReference>
<keyword evidence="7" id="KW-1185">Reference proteome</keyword>
<dbReference type="Gene3D" id="2.40.40.50">
    <property type="entry name" value="Ubiquitin fusion degradation protein UFD1, N-terminal domain"/>
    <property type="match status" value="1"/>
</dbReference>
<feature type="domain" description="Ubiquitin fusion degradation protein UFD1 N-terminal subdomain 2" evidence="5">
    <location>
        <begin position="123"/>
        <end position="197"/>
    </location>
</feature>
<evidence type="ECO:0000313" key="6">
    <source>
        <dbReference type="EMBL" id="GAU88646.1"/>
    </source>
</evidence>
<dbReference type="InterPro" id="IPR055417">
    <property type="entry name" value="UFD1_N1"/>
</dbReference>
<evidence type="ECO:0000256" key="1">
    <source>
        <dbReference type="ARBA" id="ARBA00006043"/>
    </source>
</evidence>
<accession>A0A1D1UG76</accession>
<dbReference type="Pfam" id="PF03152">
    <property type="entry name" value="UFD1_N1"/>
    <property type="match status" value="1"/>
</dbReference>
<dbReference type="STRING" id="947166.A0A1D1UG76"/>
<dbReference type="FunFam" id="2.40.40.50:FF:000001">
    <property type="entry name" value="Ubiquitin fusion degradation protein 1 homolog"/>
    <property type="match status" value="1"/>
</dbReference>
<organism evidence="6 7">
    <name type="scientific">Ramazzottius varieornatus</name>
    <name type="common">Water bear</name>
    <name type="synonym">Tardigrade</name>
    <dbReference type="NCBI Taxonomy" id="947166"/>
    <lineage>
        <taxon>Eukaryota</taxon>
        <taxon>Metazoa</taxon>
        <taxon>Ecdysozoa</taxon>
        <taxon>Tardigrada</taxon>
        <taxon>Eutardigrada</taxon>
        <taxon>Parachela</taxon>
        <taxon>Hypsibioidea</taxon>
        <taxon>Ramazzottiidae</taxon>
        <taxon>Ramazzottius</taxon>
    </lineage>
</organism>
<proteinExistence type="inferred from homology"/>
<evidence type="ECO:0000313" key="7">
    <source>
        <dbReference type="Proteomes" id="UP000186922"/>
    </source>
</evidence>
<dbReference type="EMBL" id="BDGG01000001">
    <property type="protein sequence ID" value="GAU88646.1"/>
    <property type="molecule type" value="Genomic_DNA"/>
</dbReference>
<dbReference type="PANTHER" id="PTHR12555:SF13">
    <property type="entry name" value="UBIQUITIN RECOGNITION FACTOR IN ER-ASSOCIATED DEGRADATION PROTEIN 1"/>
    <property type="match status" value="1"/>
</dbReference>
<dbReference type="Proteomes" id="UP000186922">
    <property type="component" value="Unassembled WGS sequence"/>
</dbReference>
<evidence type="ECO:0000259" key="4">
    <source>
        <dbReference type="Pfam" id="PF03152"/>
    </source>
</evidence>
<dbReference type="Gene3D" id="3.10.330.10">
    <property type="match status" value="1"/>
</dbReference>
<feature type="domain" description="Ubiquitin fusion degradation protein UFD1 N-terminal subdomain 1" evidence="4">
    <location>
        <begin position="22"/>
        <end position="121"/>
    </location>
</feature>
<dbReference type="InterPro" id="IPR055418">
    <property type="entry name" value="UFD1_N2"/>
</dbReference>
<protein>
    <recommendedName>
        <fullName evidence="3">Ubiquitin fusion degradation protein 1 homolog</fullName>
    </recommendedName>
</protein>
<dbReference type="PANTHER" id="PTHR12555">
    <property type="entry name" value="UBIQUITIN FUSION DEGRADATON PROTEIN 1"/>
    <property type="match status" value="1"/>
</dbReference>
<dbReference type="GO" id="GO:0036503">
    <property type="term" value="P:ERAD pathway"/>
    <property type="evidence" value="ECO:0007669"/>
    <property type="project" value="TreeGrafter"/>
</dbReference>
<evidence type="ECO:0000256" key="3">
    <source>
        <dbReference type="ARBA" id="ARBA00071119"/>
    </source>
</evidence>
<name>A0A1D1UG76_RAMVA</name>
<dbReference type="OrthoDB" id="422728at2759"/>
<dbReference type="InterPro" id="IPR042299">
    <property type="entry name" value="Ufd1-like_Nn"/>
</dbReference>
<keyword evidence="2" id="KW-0833">Ubl conjugation pathway</keyword>
<comment type="caution">
    <text evidence="6">The sequence shown here is derived from an EMBL/GenBank/DDBJ whole genome shotgun (WGS) entry which is preliminary data.</text>
</comment>
<comment type="similarity">
    <text evidence="1">Belongs to the UFD1 family.</text>
</comment>
<evidence type="ECO:0000256" key="2">
    <source>
        <dbReference type="ARBA" id="ARBA00022786"/>
    </source>
</evidence>
<dbReference type="InterPro" id="IPR004854">
    <property type="entry name" value="Ufd1-like"/>
</dbReference>
<dbReference type="GO" id="GO:0006511">
    <property type="term" value="P:ubiquitin-dependent protein catabolic process"/>
    <property type="evidence" value="ECO:0007669"/>
    <property type="project" value="InterPro"/>
</dbReference>
<sequence>MFAFEDVMNQMGMGHMFPGRGFTREYRCYSTAMLPNGTRPDVEKGGKIILPPSALHVLSQMNVQFPMLFKLRNLAHSGRTTHGGVLEFIADEGFMYMPSWMMRNLFVDEGEIVQVQSVSLPVATYSKFQPQSVDFLDITDPRAVLESTLRGVACLTVGDIIAIEYNSKIFELLVQETKPAEAVSIIETDMQVDFDAPVGYKEPERLPRKQEIEEDEPMMVDADALPSASKFNPFEGSGQRLGGHKKKTGQKDIVNSLVETMKKKVDVTTLGQRGVPNYDWKPGRTITVVRTSSTKPIGTTARRSQRDRITNGFNRSIDLWCIRSTLPRPVFAILPRPPSLLGRYQYWQRYFRVPVIWVLTEIDTSCAFAEVFTHTTISRDGTTEAKQVVWITDSNRNIARRTVIEGIVKSRCRRSTSSQRPRLRSEVDTARTRAEVRSRAAVSPTPTAGIGKIFRVAHCIVRTVVERSQLAAHAGPCRAVTVSPPSLFVAIKLCFLERNWSGLTHIPVGECFG</sequence>
<dbReference type="FunFam" id="3.10.330.10:FF:000002">
    <property type="entry name" value="ubiquitin fusion degradation protein 1 homolog"/>
    <property type="match status" value="1"/>
</dbReference>